<evidence type="ECO:0000256" key="1">
    <source>
        <dbReference type="ARBA" id="ARBA00004651"/>
    </source>
</evidence>
<comment type="caution">
    <text evidence="10">The sequence shown here is derived from an EMBL/GenBank/DDBJ whole genome shotgun (WGS) entry which is preliminary data.</text>
</comment>
<evidence type="ECO:0000313" key="10">
    <source>
        <dbReference type="EMBL" id="HIU03809.1"/>
    </source>
</evidence>
<evidence type="ECO:0000256" key="7">
    <source>
        <dbReference type="ARBA" id="ARBA00023136"/>
    </source>
</evidence>
<accession>A0A9D1HIC3</accession>
<comment type="similarity">
    <text evidence="2">Belongs to the autoinducer-2 exporter (AI-2E) (TC 2.A.86) family.</text>
</comment>
<evidence type="ECO:0000256" key="8">
    <source>
        <dbReference type="SAM" id="MobiDB-lite"/>
    </source>
</evidence>
<dbReference type="PANTHER" id="PTHR21716:SF53">
    <property type="entry name" value="PERMEASE PERM-RELATED"/>
    <property type="match status" value="1"/>
</dbReference>
<dbReference type="GO" id="GO:0055085">
    <property type="term" value="P:transmembrane transport"/>
    <property type="evidence" value="ECO:0007669"/>
    <property type="project" value="TreeGrafter"/>
</dbReference>
<dbReference type="PANTHER" id="PTHR21716">
    <property type="entry name" value="TRANSMEMBRANE PROTEIN"/>
    <property type="match status" value="1"/>
</dbReference>
<evidence type="ECO:0000256" key="9">
    <source>
        <dbReference type="SAM" id="Phobius"/>
    </source>
</evidence>
<evidence type="ECO:0000313" key="11">
    <source>
        <dbReference type="Proteomes" id="UP000824164"/>
    </source>
</evidence>
<name>A0A9D1HIC3_9FIRM</name>
<evidence type="ECO:0000256" key="5">
    <source>
        <dbReference type="ARBA" id="ARBA00022692"/>
    </source>
</evidence>
<feature type="transmembrane region" description="Helical" evidence="9">
    <location>
        <begin position="83"/>
        <end position="106"/>
    </location>
</feature>
<keyword evidence="5 9" id="KW-0812">Transmembrane</keyword>
<comment type="subcellular location">
    <subcellularLocation>
        <location evidence="1">Cell membrane</location>
        <topology evidence="1">Multi-pass membrane protein</topology>
    </subcellularLocation>
</comment>
<keyword evidence="7 9" id="KW-0472">Membrane</keyword>
<organism evidence="10 11">
    <name type="scientific">Candidatus Onthocola gallistercoris</name>
    <dbReference type="NCBI Taxonomy" id="2840876"/>
    <lineage>
        <taxon>Bacteria</taxon>
        <taxon>Bacillati</taxon>
        <taxon>Bacillota</taxon>
        <taxon>Bacilli</taxon>
        <taxon>Candidatus Onthocola</taxon>
    </lineage>
</organism>
<evidence type="ECO:0000256" key="3">
    <source>
        <dbReference type="ARBA" id="ARBA00022448"/>
    </source>
</evidence>
<feature type="transmembrane region" description="Helical" evidence="9">
    <location>
        <begin position="303"/>
        <end position="322"/>
    </location>
</feature>
<feature type="transmembrane region" description="Helical" evidence="9">
    <location>
        <begin position="244"/>
        <end position="263"/>
    </location>
</feature>
<sequence length="401" mass="45066">MNIDRHTMKKILFIITFTVLLFWVLYHFSTFFSLIRNVTRILMPFLIGLCFAFILNVLLRPIEALWCRLWAKKKNPMAQRLKRPVCILISVAVIVTAIFILIFIIAPQITDTAVSIIRMLPQYTVQIQEWWNHLSEIMKERNIILPQLELNANEIGRWASSFLSSNSNVFFDTTIGITTSIFSAVFNVILAIAFSIYILAQKETLSIQLKKIMYSFIPEKYVRVILEISDLTNKTFTRFVTGQLTEAIIIGCLCFIGMGVMNMPYAPVVAVLVGVTALIPVFGAFIGTGIGAFLILMVEPIKALWFVLFILVLQQIEGNLIYPKVVGKSVGLPSMWVLAAVTIGGNTFGIVGMLLGVPLCSVIYSIFKKVVNSRLEAKKSSADPEKPWLQEAEQDGKVSEK</sequence>
<dbReference type="EMBL" id="DVLT01000073">
    <property type="protein sequence ID" value="HIU03809.1"/>
    <property type="molecule type" value="Genomic_DNA"/>
</dbReference>
<feature type="transmembrane region" description="Helical" evidence="9">
    <location>
        <begin position="334"/>
        <end position="367"/>
    </location>
</feature>
<keyword evidence="6 9" id="KW-1133">Transmembrane helix</keyword>
<reference evidence="10" key="1">
    <citation type="submission" date="2020-10" db="EMBL/GenBank/DDBJ databases">
        <authorList>
            <person name="Gilroy R."/>
        </authorList>
    </citation>
    <scope>NUCLEOTIDE SEQUENCE</scope>
    <source>
        <strain evidence="10">CHK187-14744</strain>
    </source>
</reference>
<proteinExistence type="inferred from homology"/>
<dbReference type="AlphaFoldDB" id="A0A9D1HIC3"/>
<gene>
    <name evidence="10" type="ORF">IAB63_11215</name>
</gene>
<dbReference type="Proteomes" id="UP000824164">
    <property type="component" value="Unassembled WGS sequence"/>
</dbReference>
<evidence type="ECO:0000256" key="2">
    <source>
        <dbReference type="ARBA" id="ARBA00009773"/>
    </source>
</evidence>
<dbReference type="Pfam" id="PF01594">
    <property type="entry name" value="AI-2E_transport"/>
    <property type="match status" value="1"/>
</dbReference>
<dbReference type="GO" id="GO:0005886">
    <property type="term" value="C:plasma membrane"/>
    <property type="evidence" value="ECO:0007669"/>
    <property type="project" value="UniProtKB-SubCell"/>
</dbReference>
<keyword evidence="4" id="KW-1003">Cell membrane</keyword>
<feature type="transmembrane region" description="Helical" evidence="9">
    <location>
        <begin position="12"/>
        <end position="35"/>
    </location>
</feature>
<feature type="transmembrane region" description="Helical" evidence="9">
    <location>
        <begin position="269"/>
        <end position="296"/>
    </location>
</feature>
<feature type="transmembrane region" description="Helical" evidence="9">
    <location>
        <begin position="175"/>
        <end position="200"/>
    </location>
</feature>
<feature type="transmembrane region" description="Helical" evidence="9">
    <location>
        <begin position="41"/>
        <end position="62"/>
    </location>
</feature>
<evidence type="ECO:0000256" key="4">
    <source>
        <dbReference type="ARBA" id="ARBA00022475"/>
    </source>
</evidence>
<protein>
    <submittedName>
        <fullName evidence="10">AI-2E family transporter</fullName>
    </submittedName>
</protein>
<evidence type="ECO:0000256" key="6">
    <source>
        <dbReference type="ARBA" id="ARBA00022989"/>
    </source>
</evidence>
<feature type="region of interest" description="Disordered" evidence="8">
    <location>
        <begin position="377"/>
        <end position="401"/>
    </location>
</feature>
<dbReference type="InterPro" id="IPR002549">
    <property type="entry name" value="AI-2E-like"/>
</dbReference>
<reference evidence="10" key="2">
    <citation type="journal article" date="2021" name="PeerJ">
        <title>Extensive microbial diversity within the chicken gut microbiome revealed by metagenomics and culture.</title>
        <authorList>
            <person name="Gilroy R."/>
            <person name="Ravi A."/>
            <person name="Getino M."/>
            <person name="Pursley I."/>
            <person name="Horton D.L."/>
            <person name="Alikhan N.F."/>
            <person name="Baker D."/>
            <person name="Gharbi K."/>
            <person name="Hall N."/>
            <person name="Watson M."/>
            <person name="Adriaenssens E.M."/>
            <person name="Foster-Nyarko E."/>
            <person name="Jarju S."/>
            <person name="Secka A."/>
            <person name="Antonio M."/>
            <person name="Oren A."/>
            <person name="Chaudhuri R.R."/>
            <person name="La Ragione R."/>
            <person name="Hildebrand F."/>
            <person name="Pallen M.J."/>
        </authorList>
    </citation>
    <scope>NUCLEOTIDE SEQUENCE</scope>
    <source>
        <strain evidence="10">CHK187-14744</strain>
    </source>
</reference>
<keyword evidence="3" id="KW-0813">Transport</keyword>